<dbReference type="Proteomes" id="UP000199512">
    <property type="component" value="Unassembled WGS sequence"/>
</dbReference>
<organism evidence="2 3">
    <name type="scientific">Peptostreptococcus russellii</name>
    <dbReference type="NCBI Taxonomy" id="215200"/>
    <lineage>
        <taxon>Bacteria</taxon>
        <taxon>Bacillati</taxon>
        <taxon>Bacillota</taxon>
        <taxon>Clostridia</taxon>
        <taxon>Peptostreptococcales</taxon>
        <taxon>Peptostreptococcaceae</taxon>
        <taxon>Peptostreptococcus</taxon>
    </lineage>
</organism>
<dbReference type="AlphaFoldDB" id="A0A1H8IHI4"/>
<dbReference type="OrthoDB" id="1751855at2"/>
<dbReference type="STRING" id="215200.SAMN05216454_10818"/>
<feature type="domain" description="Type I restriction enzyme R protein N-terminal" evidence="1">
    <location>
        <begin position="4"/>
        <end position="107"/>
    </location>
</feature>
<sequence>MSKELVKEAVIRYLVKELEVPEEMIEIDTPLSVYEDGEEGEIDITVLLEDGEDAVVPLMVVQCLDDEREMSEAVIEKQIQVLEHIDNVTNVGRIILTNGEEMMYADWGATDPDNEGEIPTYSQMVKTFQEVQNKQ</sequence>
<dbReference type="EMBL" id="FODF01000008">
    <property type="protein sequence ID" value="SEN67715.1"/>
    <property type="molecule type" value="Genomic_DNA"/>
</dbReference>
<evidence type="ECO:0000259" key="1">
    <source>
        <dbReference type="Pfam" id="PF13588"/>
    </source>
</evidence>
<dbReference type="Pfam" id="PF13588">
    <property type="entry name" value="HSDR_N_2"/>
    <property type="match status" value="1"/>
</dbReference>
<keyword evidence="3" id="KW-1185">Reference proteome</keyword>
<evidence type="ECO:0000313" key="2">
    <source>
        <dbReference type="EMBL" id="SEN67715.1"/>
    </source>
</evidence>
<protein>
    <submittedName>
        <fullName evidence="2">Type I restriction enzyme R protein N terminus (HSDR_N)</fullName>
    </submittedName>
</protein>
<proteinExistence type="predicted"/>
<gene>
    <name evidence="2" type="ORF">SAMN05216454_10818</name>
</gene>
<evidence type="ECO:0000313" key="3">
    <source>
        <dbReference type="Proteomes" id="UP000199512"/>
    </source>
</evidence>
<dbReference type="InterPro" id="IPR029464">
    <property type="entry name" value="HSDR_N"/>
</dbReference>
<reference evidence="2 3" key="1">
    <citation type="submission" date="2016-10" db="EMBL/GenBank/DDBJ databases">
        <authorList>
            <person name="de Groot N.N."/>
        </authorList>
    </citation>
    <scope>NUCLEOTIDE SEQUENCE [LARGE SCALE GENOMIC DNA]</scope>
    <source>
        <strain evidence="2 3">Calf135</strain>
    </source>
</reference>
<name>A0A1H8IHI4_9FIRM</name>
<accession>A0A1H8IHI4</accession>
<dbReference type="RefSeq" id="WP_091975630.1">
    <property type="nucleotide sequence ID" value="NZ_CAUWDX010000043.1"/>
</dbReference>